<name>B9ADW9_METSM</name>
<dbReference type="PATRIC" id="fig|483214.13.peg.524"/>
<reference evidence="2 3" key="1">
    <citation type="submission" date="2008-10" db="EMBL/GenBank/DDBJ databases">
        <authorList>
            <person name="Fulton L."/>
            <person name="Clifton S."/>
            <person name="Fulton B."/>
            <person name="Xu J."/>
            <person name="Minx P."/>
            <person name="Pepin K.H."/>
            <person name="Johnson M."/>
            <person name="Bhonagiri V."/>
            <person name="Nash W.E."/>
            <person name="Mardis E.R."/>
            <person name="Wilson R.K."/>
        </authorList>
    </citation>
    <scope>NUCLEOTIDE SEQUENCE [LARGE SCALE GENOMIC DNA]</scope>
    <source>
        <strain evidence="2 3">DSM 2375</strain>
    </source>
</reference>
<evidence type="ECO:0000313" key="2">
    <source>
        <dbReference type="EMBL" id="EEE41659.1"/>
    </source>
</evidence>
<dbReference type="OrthoDB" id="373380at2157"/>
<dbReference type="RefSeq" id="WP_004035328.1">
    <property type="nucleotide sequence ID" value="NZ_DS996911.1"/>
</dbReference>
<gene>
    <name evidence="2" type="ORF">METSMIALI_00545</name>
</gene>
<proteinExistence type="predicted"/>
<keyword evidence="1" id="KW-0472">Membrane</keyword>
<dbReference type="Proteomes" id="UP000003489">
    <property type="component" value="Unassembled WGS sequence"/>
</dbReference>
<keyword evidence="1" id="KW-0812">Transmembrane</keyword>
<evidence type="ECO:0000313" key="3">
    <source>
        <dbReference type="Proteomes" id="UP000003489"/>
    </source>
</evidence>
<reference evidence="2 3" key="2">
    <citation type="submission" date="2008-11" db="EMBL/GenBank/DDBJ databases">
        <title>Draft genome sequence of Methanobrevibacter smithii (DSM 2375).</title>
        <authorList>
            <person name="Sudarsanam P."/>
            <person name="Ley R."/>
            <person name="Guruge J."/>
            <person name="Turnbaugh P.J."/>
            <person name="Mahowald M."/>
            <person name="Liep D."/>
            <person name="Gordon J."/>
        </authorList>
    </citation>
    <scope>NUCLEOTIDE SEQUENCE [LARGE SCALE GENOMIC DNA]</scope>
    <source>
        <strain evidence="2 3">DSM 2375</strain>
    </source>
</reference>
<accession>B9ADW9</accession>
<dbReference type="EMBL" id="ABYW01000005">
    <property type="protein sequence ID" value="EEE41659.1"/>
    <property type="molecule type" value="Genomic_DNA"/>
</dbReference>
<keyword evidence="1" id="KW-1133">Transmembrane helix</keyword>
<evidence type="ECO:0000256" key="1">
    <source>
        <dbReference type="SAM" id="Phobius"/>
    </source>
</evidence>
<comment type="caution">
    <text evidence="2">The sequence shown here is derived from an EMBL/GenBank/DDBJ whole genome shotgun (WGS) entry which is preliminary data.</text>
</comment>
<protein>
    <submittedName>
        <fullName evidence="2">Uncharacterized protein</fullName>
    </submittedName>
</protein>
<dbReference type="AlphaFoldDB" id="B9ADW9"/>
<dbReference type="HOGENOM" id="CLU_1623492_0_0_2"/>
<sequence length="163" mass="18151">MEKNTKIIMILSAIICILLIWGSLFFADNYPQTFECDELKITTPIDGGYYDDSFGSLSLSDENQSNVIFIAIIPDSEERFNQLYNDESTITGATADYQLDGCSNISVQMGSFKNKKAIIVSYTCDGNNQKDYFVPVNSKVVQISVNESNSQAQSYLNGLEFKG</sequence>
<organism evidence="2 3">
    <name type="scientific">Methanobrevibacter smithii DSM 2375</name>
    <dbReference type="NCBI Taxonomy" id="483214"/>
    <lineage>
        <taxon>Archaea</taxon>
        <taxon>Methanobacteriati</taxon>
        <taxon>Methanobacteriota</taxon>
        <taxon>Methanomada group</taxon>
        <taxon>Methanobacteria</taxon>
        <taxon>Methanobacteriales</taxon>
        <taxon>Methanobacteriaceae</taxon>
        <taxon>Methanobrevibacter</taxon>
    </lineage>
</organism>
<feature type="transmembrane region" description="Helical" evidence="1">
    <location>
        <begin position="7"/>
        <end position="27"/>
    </location>
</feature>